<protein>
    <submittedName>
        <fullName evidence="1">Uncharacterized protein</fullName>
    </submittedName>
</protein>
<comment type="caution">
    <text evidence="1">The sequence shown here is derived from an EMBL/GenBank/DDBJ whole genome shotgun (WGS) entry which is preliminary data.</text>
</comment>
<dbReference type="EMBL" id="MU277373">
    <property type="protein sequence ID" value="KAI0054638.1"/>
    <property type="molecule type" value="Genomic_DNA"/>
</dbReference>
<name>A0ACB8SFH1_9AGAM</name>
<evidence type="ECO:0000313" key="2">
    <source>
        <dbReference type="Proteomes" id="UP000814140"/>
    </source>
</evidence>
<accession>A0ACB8SFH1</accession>
<organism evidence="1 2">
    <name type="scientific">Artomyces pyxidatus</name>
    <dbReference type="NCBI Taxonomy" id="48021"/>
    <lineage>
        <taxon>Eukaryota</taxon>
        <taxon>Fungi</taxon>
        <taxon>Dikarya</taxon>
        <taxon>Basidiomycota</taxon>
        <taxon>Agaricomycotina</taxon>
        <taxon>Agaricomycetes</taxon>
        <taxon>Russulales</taxon>
        <taxon>Auriscalpiaceae</taxon>
        <taxon>Artomyces</taxon>
    </lineage>
</organism>
<gene>
    <name evidence="1" type="ORF">BV25DRAFT_1922504</name>
</gene>
<dbReference type="Proteomes" id="UP000814140">
    <property type="component" value="Unassembled WGS sequence"/>
</dbReference>
<sequence>MRPIIIYNFNTFNVYHSPTRSTSESAMHPPNPQYVYTTTTTVVSEPGSPVIDGLQIPIPNGFLGYEATPHGSPVAQGPASSVANSPIPPVPNLLSATQSSTANVAVESAEGAPSLHTAGLFSGIPWGQFTEPTTPPSTPSYGHVDSPGSAPVSPLEDLLHLSMLPGDLINAHPHGVSATRIGTGLRRRGEGSGREALGRRSGWNRLVQTVLEQAHRYTSPTNVLLSVLILATLLR</sequence>
<evidence type="ECO:0000313" key="1">
    <source>
        <dbReference type="EMBL" id="KAI0054638.1"/>
    </source>
</evidence>
<proteinExistence type="predicted"/>
<keyword evidence="2" id="KW-1185">Reference proteome</keyword>
<reference evidence="1" key="1">
    <citation type="submission" date="2021-03" db="EMBL/GenBank/DDBJ databases">
        <authorList>
            <consortium name="DOE Joint Genome Institute"/>
            <person name="Ahrendt S."/>
            <person name="Looney B.P."/>
            <person name="Miyauchi S."/>
            <person name="Morin E."/>
            <person name="Drula E."/>
            <person name="Courty P.E."/>
            <person name="Chicoki N."/>
            <person name="Fauchery L."/>
            <person name="Kohler A."/>
            <person name="Kuo A."/>
            <person name="Labutti K."/>
            <person name="Pangilinan J."/>
            <person name="Lipzen A."/>
            <person name="Riley R."/>
            <person name="Andreopoulos W."/>
            <person name="He G."/>
            <person name="Johnson J."/>
            <person name="Barry K.W."/>
            <person name="Grigoriev I.V."/>
            <person name="Nagy L."/>
            <person name="Hibbett D."/>
            <person name="Henrissat B."/>
            <person name="Matheny P.B."/>
            <person name="Labbe J."/>
            <person name="Martin F."/>
        </authorList>
    </citation>
    <scope>NUCLEOTIDE SEQUENCE</scope>
    <source>
        <strain evidence="1">HHB10654</strain>
    </source>
</reference>
<reference evidence="1" key="2">
    <citation type="journal article" date="2022" name="New Phytol.">
        <title>Evolutionary transition to the ectomycorrhizal habit in the genomes of a hyperdiverse lineage of mushroom-forming fungi.</title>
        <authorList>
            <person name="Looney B."/>
            <person name="Miyauchi S."/>
            <person name="Morin E."/>
            <person name="Drula E."/>
            <person name="Courty P.E."/>
            <person name="Kohler A."/>
            <person name="Kuo A."/>
            <person name="LaButti K."/>
            <person name="Pangilinan J."/>
            <person name="Lipzen A."/>
            <person name="Riley R."/>
            <person name="Andreopoulos W."/>
            <person name="He G."/>
            <person name="Johnson J."/>
            <person name="Nolan M."/>
            <person name="Tritt A."/>
            <person name="Barry K.W."/>
            <person name="Grigoriev I.V."/>
            <person name="Nagy L.G."/>
            <person name="Hibbett D."/>
            <person name="Henrissat B."/>
            <person name="Matheny P.B."/>
            <person name="Labbe J."/>
            <person name="Martin F.M."/>
        </authorList>
    </citation>
    <scope>NUCLEOTIDE SEQUENCE</scope>
    <source>
        <strain evidence="1">HHB10654</strain>
    </source>
</reference>